<protein>
    <recommendedName>
        <fullName evidence="3">Thiamine pyrophosphate enzyme N-terminal TPP-binding domain-containing protein</fullName>
    </recommendedName>
</protein>
<keyword evidence="2" id="KW-1185">Reference proteome</keyword>
<dbReference type="AlphaFoldDB" id="A0A238K6B8"/>
<sequence length="33" mass="3607">MTARPLGAQISHMLKDRGVDVTFGIPGVHNQEM</sequence>
<evidence type="ECO:0000313" key="1">
    <source>
        <dbReference type="EMBL" id="SMX37496.1"/>
    </source>
</evidence>
<reference evidence="2" key="1">
    <citation type="submission" date="2017-05" db="EMBL/GenBank/DDBJ databases">
        <authorList>
            <person name="Rodrigo-Torres L."/>
            <person name="Arahal R. D."/>
            <person name="Lucena T."/>
        </authorList>
    </citation>
    <scope>NUCLEOTIDE SEQUENCE [LARGE SCALE GENOMIC DNA]</scope>
    <source>
        <strain evidence="2">CECT 8868</strain>
    </source>
</reference>
<name>A0A238K6B8_9RHOB</name>
<evidence type="ECO:0008006" key="3">
    <source>
        <dbReference type="Google" id="ProtNLM"/>
    </source>
</evidence>
<organism evidence="1 2">
    <name type="scientific">Octadecabacter ascidiaceicola</name>
    <dbReference type="NCBI Taxonomy" id="1655543"/>
    <lineage>
        <taxon>Bacteria</taxon>
        <taxon>Pseudomonadati</taxon>
        <taxon>Pseudomonadota</taxon>
        <taxon>Alphaproteobacteria</taxon>
        <taxon>Rhodobacterales</taxon>
        <taxon>Roseobacteraceae</taxon>
        <taxon>Octadecabacter</taxon>
    </lineage>
</organism>
<dbReference type="EMBL" id="FXYD01000002">
    <property type="protein sequence ID" value="SMX37496.1"/>
    <property type="molecule type" value="Genomic_DNA"/>
</dbReference>
<evidence type="ECO:0000313" key="2">
    <source>
        <dbReference type="Proteomes" id="UP000203464"/>
    </source>
</evidence>
<gene>
    <name evidence="1" type="ORF">OCA8868_01468</name>
</gene>
<accession>A0A238K6B8</accession>
<proteinExistence type="predicted"/>
<dbReference type="Proteomes" id="UP000203464">
    <property type="component" value="Unassembled WGS sequence"/>
</dbReference>